<dbReference type="InterPro" id="IPR052053">
    <property type="entry name" value="IM_YidH-like"/>
</dbReference>
<proteinExistence type="predicted"/>
<organism evidence="8 9">
    <name type="scientific">Roseiarcus fermentans</name>
    <dbReference type="NCBI Taxonomy" id="1473586"/>
    <lineage>
        <taxon>Bacteria</taxon>
        <taxon>Pseudomonadati</taxon>
        <taxon>Pseudomonadota</taxon>
        <taxon>Alphaproteobacteria</taxon>
        <taxon>Hyphomicrobiales</taxon>
        <taxon>Roseiarcaceae</taxon>
        <taxon>Roseiarcus</taxon>
    </lineage>
</organism>
<keyword evidence="2" id="KW-1003">Cell membrane</keyword>
<dbReference type="AlphaFoldDB" id="A0A366FQ69"/>
<keyword evidence="3 6" id="KW-0812">Transmembrane</keyword>
<evidence type="ECO:0000256" key="6">
    <source>
        <dbReference type="SAM" id="Phobius"/>
    </source>
</evidence>
<feature type="transmembrane region" description="Helical" evidence="6">
    <location>
        <begin position="15"/>
        <end position="32"/>
    </location>
</feature>
<comment type="subcellular location">
    <subcellularLocation>
        <location evidence="1">Cell membrane</location>
        <topology evidence="1">Multi-pass membrane protein</topology>
    </subcellularLocation>
</comment>
<evidence type="ECO:0000256" key="4">
    <source>
        <dbReference type="ARBA" id="ARBA00022989"/>
    </source>
</evidence>
<keyword evidence="5 6" id="KW-0472">Membrane</keyword>
<feature type="domain" description="DUF202" evidence="7">
    <location>
        <begin position="7"/>
        <end position="92"/>
    </location>
</feature>
<protein>
    <submittedName>
        <fullName evidence="8">Putative membrane protein</fullName>
    </submittedName>
</protein>
<evidence type="ECO:0000256" key="5">
    <source>
        <dbReference type="ARBA" id="ARBA00023136"/>
    </source>
</evidence>
<dbReference type="GO" id="GO:0005886">
    <property type="term" value="C:plasma membrane"/>
    <property type="evidence" value="ECO:0007669"/>
    <property type="project" value="UniProtKB-SubCell"/>
</dbReference>
<evidence type="ECO:0000256" key="3">
    <source>
        <dbReference type="ARBA" id="ARBA00022692"/>
    </source>
</evidence>
<evidence type="ECO:0000256" key="1">
    <source>
        <dbReference type="ARBA" id="ARBA00004651"/>
    </source>
</evidence>
<name>A0A366FQ69_9HYPH</name>
<comment type="caution">
    <text evidence="8">The sequence shown here is derived from an EMBL/GenBank/DDBJ whole genome shotgun (WGS) entry which is preliminary data.</text>
</comment>
<dbReference type="InterPro" id="IPR003807">
    <property type="entry name" value="DUF202"/>
</dbReference>
<evidence type="ECO:0000256" key="2">
    <source>
        <dbReference type="ARBA" id="ARBA00022475"/>
    </source>
</evidence>
<keyword evidence="4 6" id="KW-1133">Transmembrane helix</keyword>
<dbReference type="EMBL" id="QNRK01000004">
    <property type="protein sequence ID" value="RBP16854.1"/>
    <property type="molecule type" value="Genomic_DNA"/>
</dbReference>
<reference evidence="8 9" key="1">
    <citation type="submission" date="2018-06" db="EMBL/GenBank/DDBJ databases">
        <title>Genomic Encyclopedia of Type Strains, Phase IV (KMG-IV): sequencing the most valuable type-strain genomes for metagenomic binning, comparative biology and taxonomic classification.</title>
        <authorList>
            <person name="Goeker M."/>
        </authorList>
    </citation>
    <scope>NUCLEOTIDE SEQUENCE [LARGE SCALE GENOMIC DNA]</scope>
    <source>
        <strain evidence="8 9">DSM 24875</strain>
    </source>
</reference>
<accession>A0A366FQ69</accession>
<dbReference type="PANTHER" id="PTHR34187:SF2">
    <property type="entry name" value="DUF202 DOMAIN-CONTAINING PROTEIN"/>
    <property type="match status" value="1"/>
</dbReference>
<evidence type="ECO:0000259" key="7">
    <source>
        <dbReference type="Pfam" id="PF02656"/>
    </source>
</evidence>
<feature type="transmembrane region" description="Helical" evidence="6">
    <location>
        <begin position="109"/>
        <end position="129"/>
    </location>
</feature>
<dbReference type="PANTHER" id="PTHR34187">
    <property type="entry name" value="FGR18P"/>
    <property type="match status" value="1"/>
</dbReference>
<dbReference type="Pfam" id="PF02656">
    <property type="entry name" value="DUF202"/>
    <property type="match status" value="1"/>
</dbReference>
<feature type="transmembrane region" description="Helical" evidence="6">
    <location>
        <begin position="69"/>
        <end position="88"/>
    </location>
</feature>
<evidence type="ECO:0000313" key="8">
    <source>
        <dbReference type="EMBL" id="RBP16854.1"/>
    </source>
</evidence>
<dbReference type="Proteomes" id="UP000253529">
    <property type="component" value="Unassembled WGS sequence"/>
</dbReference>
<dbReference type="OrthoDB" id="582337at2"/>
<sequence length="130" mass="13800">MIPGYADHAANERTFLAWVRTGVAVVAFGFVVEKFNLFLVSLLDAAPSLDPVRRSQLERLAGPSTHYEGLALLVVGVVLLIVATIRFVRTERLLADPAAHPISGVRTEVLLSAALMAIVAGLTVLLALAG</sequence>
<keyword evidence="9" id="KW-1185">Reference proteome</keyword>
<evidence type="ECO:0000313" key="9">
    <source>
        <dbReference type="Proteomes" id="UP000253529"/>
    </source>
</evidence>
<gene>
    <name evidence="8" type="ORF">DFR50_104132</name>
</gene>
<dbReference type="RefSeq" id="WP_113888089.1">
    <property type="nucleotide sequence ID" value="NZ_QNRK01000004.1"/>
</dbReference>